<reference evidence="2 4" key="1">
    <citation type="journal article" date="2011" name="Nature">
        <title>The Medicago genome provides insight into the evolution of rhizobial symbioses.</title>
        <authorList>
            <person name="Young N.D."/>
            <person name="Debelle F."/>
            <person name="Oldroyd G.E."/>
            <person name="Geurts R."/>
            <person name="Cannon S.B."/>
            <person name="Udvardi M.K."/>
            <person name="Benedito V.A."/>
            <person name="Mayer K.F."/>
            <person name="Gouzy J."/>
            <person name="Schoof H."/>
            <person name="Van de Peer Y."/>
            <person name="Proost S."/>
            <person name="Cook D.R."/>
            <person name="Meyers B.C."/>
            <person name="Spannagl M."/>
            <person name="Cheung F."/>
            <person name="De Mita S."/>
            <person name="Krishnakumar V."/>
            <person name="Gundlach H."/>
            <person name="Zhou S."/>
            <person name="Mudge J."/>
            <person name="Bharti A.K."/>
            <person name="Murray J.D."/>
            <person name="Naoumkina M.A."/>
            <person name="Rosen B."/>
            <person name="Silverstein K.A."/>
            <person name="Tang H."/>
            <person name="Rombauts S."/>
            <person name="Zhao P.X."/>
            <person name="Zhou P."/>
            <person name="Barbe V."/>
            <person name="Bardou P."/>
            <person name="Bechner M."/>
            <person name="Bellec A."/>
            <person name="Berger A."/>
            <person name="Berges H."/>
            <person name="Bidwell S."/>
            <person name="Bisseling T."/>
            <person name="Choisne N."/>
            <person name="Couloux A."/>
            <person name="Denny R."/>
            <person name="Deshpande S."/>
            <person name="Dai X."/>
            <person name="Doyle J.J."/>
            <person name="Dudez A.M."/>
            <person name="Farmer A.D."/>
            <person name="Fouteau S."/>
            <person name="Franken C."/>
            <person name="Gibelin C."/>
            <person name="Gish J."/>
            <person name="Goldstein S."/>
            <person name="Gonzalez A.J."/>
            <person name="Green P.J."/>
            <person name="Hallab A."/>
            <person name="Hartog M."/>
            <person name="Hua A."/>
            <person name="Humphray S.J."/>
            <person name="Jeong D.H."/>
            <person name="Jing Y."/>
            <person name="Jocker A."/>
            <person name="Kenton S.M."/>
            <person name="Kim D.J."/>
            <person name="Klee K."/>
            <person name="Lai H."/>
            <person name="Lang C."/>
            <person name="Lin S."/>
            <person name="Macmil S.L."/>
            <person name="Magdelenat G."/>
            <person name="Matthews L."/>
            <person name="McCorrison J."/>
            <person name="Monaghan E.L."/>
            <person name="Mun J.H."/>
            <person name="Najar F.Z."/>
            <person name="Nicholson C."/>
            <person name="Noirot C."/>
            <person name="O'Bleness M."/>
            <person name="Paule C.R."/>
            <person name="Poulain J."/>
            <person name="Prion F."/>
            <person name="Qin B."/>
            <person name="Qu C."/>
            <person name="Retzel E.F."/>
            <person name="Riddle C."/>
            <person name="Sallet E."/>
            <person name="Samain S."/>
            <person name="Samson N."/>
            <person name="Sanders I."/>
            <person name="Saurat O."/>
            <person name="Scarpelli C."/>
            <person name="Schiex T."/>
            <person name="Segurens B."/>
            <person name="Severin A.J."/>
            <person name="Sherrier D.J."/>
            <person name="Shi R."/>
            <person name="Sims S."/>
            <person name="Singer S.R."/>
            <person name="Sinharoy S."/>
            <person name="Sterck L."/>
            <person name="Viollet A."/>
            <person name="Wang B.B."/>
            <person name="Wang K."/>
            <person name="Wang M."/>
            <person name="Wang X."/>
            <person name="Warfsmann J."/>
            <person name="Weissenbach J."/>
            <person name="White D.D."/>
            <person name="White J.D."/>
            <person name="Wiley G.B."/>
            <person name="Wincker P."/>
            <person name="Xing Y."/>
            <person name="Yang L."/>
            <person name="Yao Z."/>
            <person name="Ying F."/>
            <person name="Zhai J."/>
            <person name="Zhou L."/>
            <person name="Zuber A."/>
            <person name="Denarie J."/>
            <person name="Dixon R.A."/>
            <person name="May G.D."/>
            <person name="Schwartz D.C."/>
            <person name="Rogers J."/>
            <person name="Quetier F."/>
            <person name="Town C.D."/>
            <person name="Roe B.A."/>
        </authorList>
    </citation>
    <scope>NUCLEOTIDE SEQUENCE [LARGE SCALE GENOMIC DNA]</scope>
    <source>
        <strain evidence="2">A17</strain>
        <strain evidence="3 4">cv. Jemalong A17</strain>
    </source>
</reference>
<gene>
    <name evidence="2" type="ordered locus">MTR_6g013395</name>
</gene>
<evidence type="ECO:0000313" key="3">
    <source>
        <dbReference type="EnsemblPlants" id="KEH25025"/>
    </source>
</evidence>
<proteinExistence type="predicted"/>
<organism evidence="2 4">
    <name type="scientific">Medicago truncatula</name>
    <name type="common">Barrel medic</name>
    <name type="synonym">Medicago tribuloides</name>
    <dbReference type="NCBI Taxonomy" id="3880"/>
    <lineage>
        <taxon>Eukaryota</taxon>
        <taxon>Viridiplantae</taxon>
        <taxon>Streptophyta</taxon>
        <taxon>Embryophyta</taxon>
        <taxon>Tracheophyta</taxon>
        <taxon>Spermatophyta</taxon>
        <taxon>Magnoliopsida</taxon>
        <taxon>eudicotyledons</taxon>
        <taxon>Gunneridae</taxon>
        <taxon>Pentapetalae</taxon>
        <taxon>rosids</taxon>
        <taxon>fabids</taxon>
        <taxon>Fabales</taxon>
        <taxon>Fabaceae</taxon>
        <taxon>Papilionoideae</taxon>
        <taxon>50 kb inversion clade</taxon>
        <taxon>NPAAA clade</taxon>
        <taxon>Hologalegina</taxon>
        <taxon>IRL clade</taxon>
        <taxon>Trifolieae</taxon>
        <taxon>Medicago</taxon>
    </lineage>
</organism>
<dbReference type="EnsemblPlants" id="KEH25025">
    <property type="protein sequence ID" value="KEH25025"/>
    <property type="gene ID" value="MTR_6g013395"/>
</dbReference>
<dbReference type="AlphaFoldDB" id="A0A072UGV1"/>
<evidence type="ECO:0000256" key="1">
    <source>
        <dbReference type="SAM" id="MobiDB-lite"/>
    </source>
</evidence>
<evidence type="ECO:0000313" key="4">
    <source>
        <dbReference type="Proteomes" id="UP000002051"/>
    </source>
</evidence>
<dbReference type="Proteomes" id="UP000002051">
    <property type="component" value="Chromosome 6"/>
</dbReference>
<accession>A0A072UGV1</accession>
<name>A0A072UGV1_MEDTR</name>
<protein>
    <submittedName>
        <fullName evidence="2 3">Uncharacterized protein</fullName>
    </submittedName>
</protein>
<keyword evidence="4" id="KW-1185">Reference proteome</keyword>
<dbReference type="EMBL" id="CM001222">
    <property type="protein sequence ID" value="KEH25025.1"/>
    <property type="molecule type" value="Genomic_DNA"/>
</dbReference>
<dbReference type="HOGENOM" id="CLU_3127374_0_0_1"/>
<reference evidence="2 4" key="2">
    <citation type="journal article" date="2014" name="BMC Genomics">
        <title>An improved genome release (version Mt4.0) for the model legume Medicago truncatula.</title>
        <authorList>
            <person name="Tang H."/>
            <person name="Krishnakumar V."/>
            <person name="Bidwell S."/>
            <person name="Rosen B."/>
            <person name="Chan A."/>
            <person name="Zhou S."/>
            <person name="Gentzbittel L."/>
            <person name="Childs K.L."/>
            <person name="Yandell M."/>
            <person name="Gundlach H."/>
            <person name="Mayer K.F."/>
            <person name="Schwartz D.C."/>
            <person name="Town C.D."/>
        </authorList>
    </citation>
    <scope>GENOME REANNOTATION</scope>
    <source>
        <strain evidence="2">A17</strain>
        <strain evidence="3 4">cv. Jemalong A17</strain>
    </source>
</reference>
<evidence type="ECO:0000313" key="2">
    <source>
        <dbReference type="EMBL" id="KEH25025.1"/>
    </source>
</evidence>
<sequence>MEVVTAILKQSITTSARRLPIHTNRGGNRPGQARPGFDRPEPGLRNKSQA</sequence>
<feature type="region of interest" description="Disordered" evidence="1">
    <location>
        <begin position="15"/>
        <end position="50"/>
    </location>
</feature>
<reference evidence="3" key="3">
    <citation type="submission" date="2015-04" db="UniProtKB">
        <authorList>
            <consortium name="EnsemblPlants"/>
        </authorList>
    </citation>
    <scope>IDENTIFICATION</scope>
    <source>
        <strain evidence="3">cv. Jemalong A17</strain>
    </source>
</reference>